<evidence type="ECO:0000259" key="1">
    <source>
        <dbReference type="Pfam" id="PF13649"/>
    </source>
</evidence>
<dbReference type="CDD" id="cd02440">
    <property type="entry name" value="AdoMet_MTases"/>
    <property type="match status" value="1"/>
</dbReference>
<protein>
    <submittedName>
        <fullName evidence="2">Methyltransferase domain-containing protein</fullName>
    </submittedName>
</protein>
<evidence type="ECO:0000313" key="2">
    <source>
        <dbReference type="EMBL" id="TYA52375.1"/>
    </source>
</evidence>
<dbReference type="InterPro" id="IPR029063">
    <property type="entry name" value="SAM-dependent_MTases_sf"/>
</dbReference>
<dbReference type="InterPro" id="IPR041698">
    <property type="entry name" value="Methyltransf_25"/>
</dbReference>
<dbReference type="Proteomes" id="UP000324550">
    <property type="component" value="Unassembled WGS sequence"/>
</dbReference>
<gene>
    <name evidence="2" type="ORF">FVF61_13630</name>
</gene>
<dbReference type="OrthoDB" id="9788660at2"/>
<name>A0A5D0G0L1_9FLAO</name>
<keyword evidence="2" id="KW-0808">Transferase</keyword>
<dbReference type="PANTHER" id="PTHR12843:SF5">
    <property type="entry name" value="EEF1A LYSINE METHYLTRANSFERASE 2"/>
    <property type="match status" value="1"/>
</dbReference>
<dbReference type="AlphaFoldDB" id="A0A5D0G0L1"/>
<reference evidence="2 3" key="1">
    <citation type="submission" date="2019-08" db="EMBL/GenBank/DDBJ databases">
        <title>Formosa sediminis sp. nov., isolated from marine sediment.</title>
        <authorList>
            <person name="Cao W.R."/>
        </authorList>
    </citation>
    <scope>NUCLEOTIDE SEQUENCE [LARGE SCALE GENOMIC DNA]</scope>
    <source>
        <strain evidence="2 3">1494</strain>
    </source>
</reference>
<organism evidence="2 3">
    <name type="scientific">Formosa maritima</name>
    <dbReference type="NCBI Taxonomy" id="2592046"/>
    <lineage>
        <taxon>Bacteria</taxon>
        <taxon>Pseudomonadati</taxon>
        <taxon>Bacteroidota</taxon>
        <taxon>Flavobacteriia</taxon>
        <taxon>Flavobacteriales</taxon>
        <taxon>Flavobacteriaceae</taxon>
        <taxon>Formosa</taxon>
    </lineage>
</organism>
<evidence type="ECO:0000313" key="3">
    <source>
        <dbReference type="Proteomes" id="UP000324550"/>
    </source>
</evidence>
<dbReference type="Gene3D" id="3.40.50.150">
    <property type="entry name" value="Vaccinia Virus protein VP39"/>
    <property type="match status" value="1"/>
</dbReference>
<dbReference type="GO" id="GO:0032259">
    <property type="term" value="P:methylation"/>
    <property type="evidence" value="ECO:0007669"/>
    <property type="project" value="UniProtKB-KW"/>
</dbReference>
<keyword evidence="2" id="KW-0489">Methyltransferase</keyword>
<comment type="caution">
    <text evidence="2">The sequence shown here is derived from an EMBL/GenBank/DDBJ whole genome shotgun (WGS) entry which is preliminary data.</text>
</comment>
<dbReference type="PANTHER" id="PTHR12843">
    <property type="entry name" value="PROTEIN-LYSINE N-METHYLTRANSFERASE METTL10"/>
    <property type="match status" value="1"/>
</dbReference>
<dbReference type="Pfam" id="PF13649">
    <property type="entry name" value="Methyltransf_25"/>
    <property type="match status" value="1"/>
</dbReference>
<sequence length="210" mass="24142">MIDSENLKIHWNKAYEKEDNQLGWFEESPTQTMNLIAKTNLVKDATILNVGVGTTTLIETLLDEGYTNLIANDLSDLALQKLKERIQNSHNYNLNCIVDDLINPSELQYLNSVNLWIDRAVLHFFLKDDEQKAYFNLIKKVVAKNGFVLIAVFSLEGVPKCCGLDLKRYNVDMLQQELGSNFKLIDSFNHTFINPFGGERPYVYTLFQKQ</sequence>
<proteinExistence type="predicted"/>
<dbReference type="RefSeq" id="WP_148457331.1">
    <property type="nucleotide sequence ID" value="NZ_VSFC01000062.1"/>
</dbReference>
<accession>A0A5D0G0L1</accession>
<dbReference type="EMBL" id="VSFC01000062">
    <property type="protein sequence ID" value="TYA52375.1"/>
    <property type="molecule type" value="Genomic_DNA"/>
</dbReference>
<dbReference type="SUPFAM" id="SSF53335">
    <property type="entry name" value="S-adenosyl-L-methionine-dependent methyltransferases"/>
    <property type="match status" value="1"/>
</dbReference>
<dbReference type="GO" id="GO:0008168">
    <property type="term" value="F:methyltransferase activity"/>
    <property type="evidence" value="ECO:0007669"/>
    <property type="project" value="UniProtKB-KW"/>
</dbReference>
<keyword evidence="3" id="KW-1185">Reference proteome</keyword>
<feature type="domain" description="Methyltransferase" evidence="1">
    <location>
        <begin position="47"/>
        <end position="146"/>
    </location>
</feature>